<accession>A0A0C9SE30</accession>
<dbReference type="Gene3D" id="2.40.128.20">
    <property type="match status" value="1"/>
</dbReference>
<evidence type="ECO:0000256" key="1">
    <source>
        <dbReference type="SAM" id="SignalP"/>
    </source>
</evidence>
<keyword evidence="1" id="KW-0732">Signal</keyword>
<reference evidence="2" key="1">
    <citation type="journal article" date="2015" name="PLoS ONE">
        <title>An Insight into the Sialome of the Lone Star Tick, Amblyomma americanum, with a Glimpse on Its Time Dependent Gene Expression.</title>
        <authorList>
            <person name="Karim S."/>
            <person name="Ribeiro J.M."/>
        </authorList>
    </citation>
    <scope>NUCLEOTIDE SEQUENCE</scope>
    <source>
        <tissue evidence="2">Salivary gland</tissue>
    </source>
</reference>
<sequence length="189" mass="21261">MALQRTMKYQFAVLFLLSVSYTLCVEGNESAVKLLKGTTIFLVGLSEESLPPAPNVSCVNSTYLGGTENKLLHKVQYEEQDAKDPHEWILGERNVTFTIGEETKDGSTLTILEIYPPTYSVYLGKFALLSKEGCIIVGDNMPDNSGKQRCLIWGEVHTFDRLPRDCQKMFDEKCSDGKKITEQDFEDCN</sequence>
<dbReference type="EMBL" id="GBZX01000318">
    <property type="protein sequence ID" value="JAG92422.1"/>
    <property type="molecule type" value="mRNA"/>
</dbReference>
<dbReference type="InterPro" id="IPR012674">
    <property type="entry name" value="Calycin"/>
</dbReference>
<organism evidence="2">
    <name type="scientific">Amblyomma americanum</name>
    <name type="common">Lone star tick</name>
    <dbReference type="NCBI Taxonomy" id="6943"/>
    <lineage>
        <taxon>Eukaryota</taxon>
        <taxon>Metazoa</taxon>
        <taxon>Ecdysozoa</taxon>
        <taxon>Arthropoda</taxon>
        <taxon>Chelicerata</taxon>
        <taxon>Arachnida</taxon>
        <taxon>Acari</taxon>
        <taxon>Parasitiformes</taxon>
        <taxon>Ixodida</taxon>
        <taxon>Ixodoidea</taxon>
        <taxon>Ixodidae</taxon>
        <taxon>Amblyomminae</taxon>
        <taxon>Amblyomma</taxon>
    </lineage>
</organism>
<evidence type="ECO:0000313" key="2">
    <source>
        <dbReference type="EMBL" id="JAG92422.1"/>
    </source>
</evidence>
<feature type="chain" id="PRO_5002213009" evidence="1">
    <location>
        <begin position="25"/>
        <end position="189"/>
    </location>
</feature>
<feature type="signal peptide" evidence="1">
    <location>
        <begin position="1"/>
        <end position="24"/>
    </location>
</feature>
<proteinExistence type="evidence at transcript level"/>
<dbReference type="AlphaFoldDB" id="A0A0C9SE30"/>
<protein>
    <submittedName>
        <fullName evidence="2">Putative secreted protein</fullName>
    </submittedName>
</protein>
<name>A0A0C9SE30_AMBAM</name>